<proteinExistence type="predicted"/>
<dbReference type="EMBL" id="AP012273">
    <property type="protein sequence ID" value="BAO44312.1"/>
    <property type="molecule type" value="Genomic_DNA"/>
</dbReference>
<dbReference type="PANTHER" id="PTHR37533:SF2">
    <property type="entry name" value="FLAGELLAR HOOK-LENGTH CONTROL PROTEIN"/>
    <property type="match status" value="1"/>
</dbReference>
<organism evidence="3 4">
    <name type="scientific">Thiolapillus brandeum</name>
    <dbReference type="NCBI Taxonomy" id="1076588"/>
    <lineage>
        <taxon>Bacteria</taxon>
        <taxon>Pseudomonadati</taxon>
        <taxon>Pseudomonadota</taxon>
        <taxon>Gammaproteobacteria</taxon>
        <taxon>Chromatiales</taxon>
        <taxon>Sedimenticolaceae</taxon>
        <taxon>Thiolapillus</taxon>
    </lineage>
</organism>
<evidence type="ECO:0000313" key="3">
    <source>
        <dbReference type="EMBL" id="BAO44312.1"/>
    </source>
</evidence>
<dbReference type="AlphaFoldDB" id="A0A7U6GIN4"/>
<feature type="region of interest" description="Disordered" evidence="1">
    <location>
        <begin position="402"/>
        <end position="460"/>
    </location>
</feature>
<dbReference type="Gene3D" id="3.30.750.140">
    <property type="match status" value="1"/>
</dbReference>
<evidence type="ECO:0000313" key="4">
    <source>
        <dbReference type="Proteomes" id="UP000031631"/>
    </source>
</evidence>
<dbReference type="InterPro" id="IPR038610">
    <property type="entry name" value="FliK-like_C_sf"/>
</dbReference>
<evidence type="ECO:0000256" key="1">
    <source>
        <dbReference type="SAM" id="MobiDB-lite"/>
    </source>
</evidence>
<gene>
    <name evidence="3" type="ORF">TBH_C1389</name>
</gene>
<evidence type="ECO:0000259" key="2">
    <source>
        <dbReference type="Pfam" id="PF02120"/>
    </source>
</evidence>
<sequence length="460" mass="47801">MENATMHPFSGKLSREETFPKDSSMNGLAAAETTDHFWDDGIFPAVKDSVAGMKSRWLQKETPGLIGEKLLPHEGMSGNILSATIPTSSTTKLVSAGYAPGISAGEVSRGIGSVSSPWGDDGVTVSIMGGRAGKGRNDSSISLSVLQKEDMKAVSSNGRADGAHNRYNLAELSPPGLQRIPMGQPATTQMGVETDVAAAIPLGSGGPGAPQSMIGKISGEGKRGEKLNDSRANLNMSHDSLSQLQDSRKTPPGSTLEAPAVSTATRNPPESAAPVSLRGERQDSLAALAAGQVSVHGGAMSDNSVTGTMPKQVEIGVPLGHMAWEQNLARQVLQAGKKQLHQLHIKLNPSHLGSLEIKLHVDGDSANIAFSSQHAAVREAVEVSLPRLKEMFAGSGINLGNVDVGGQDTGREGGQGMQGGDSLPDGTYPVEGNEEYPGTAEKLTASQSNGAGDQLLDYYA</sequence>
<dbReference type="PANTHER" id="PTHR37533">
    <property type="entry name" value="FLAGELLAR HOOK-LENGTH CONTROL PROTEIN"/>
    <property type="match status" value="1"/>
</dbReference>
<feature type="region of interest" description="Disordered" evidence="1">
    <location>
        <begin position="199"/>
        <end position="227"/>
    </location>
</feature>
<dbReference type="CDD" id="cd17470">
    <property type="entry name" value="T3SS_Flik_C"/>
    <property type="match status" value="1"/>
</dbReference>
<dbReference type="KEGG" id="tbn:TBH_C1389"/>
<dbReference type="InterPro" id="IPR052563">
    <property type="entry name" value="FliK"/>
</dbReference>
<name>A0A7U6GIN4_9GAMM</name>
<feature type="domain" description="Flagellar hook-length control protein-like C-terminal" evidence="2">
    <location>
        <begin position="330"/>
        <end position="409"/>
    </location>
</feature>
<dbReference type="Pfam" id="PF02120">
    <property type="entry name" value="Flg_hook"/>
    <property type="match status" value="1"/>
</dbReference>
<dbReference type="InterPro" id="IPR021136">
    <property type="entry name" value="Flagellar_hook_control-like_C"/>
</dbReference>
<protein>
    <recommendedName>
        <fullName evidence="2">Flagellar hook-length control protein-like C-terminal domain-containing protein</fullName>
    </recommendedName>
</protein>
<feature type="region of interest" description="Disordered" evidence="1">
    <location>
        <begin position="1"/>
        <end position="25"/>
    </location>
</feature>
<accession>A0A7U6GIN4</accession>
<dbReference type="Proteomes" id="UP000031631">
    <property type="component" value="Chromosome"/>
</dbReference>
<keyword evidence="4" id="KW-1185">Reference proteome</keyword>
<feature type="region of interest" description="Disordered" evidence="1">
    <location>
        <begin position="240"/>
        <end position="279"/>
    </location>
</feature>
<reference evidence="3 4" key="1">
    <citation type="journal article" date="2014" name="PLoS ONE">
        <title>Physiological and genomic features of a novel sulfur-oxidizing gammaproteobacterium belonging to a previously uncultivated symbiotic lineage isolated from a hydrothermal vent.</title>
        <authorList>
            <person name="Nunoura T."/>
            <person name="Takaki Y."/>
            <person name="Kazama H."/>
            <person name="Kakuta J."/>
            <person name="Shimamura S."/>
            <person name="Makita H."/>
            <person name="Hirai M."/>
            <person name="Miyazaki M."/>
            <person name="Takai K."/>
        </authorList>
    </citation>
    <scope>NUCLEOTIDE SEQUENCE [LARGE SCALE GENOMIC DNA]</scope>
    <source>
        <strain evidence="3 4">Hiromi1</strain>
    </source>
</reference>